<proteinExistence type="predicted"/>
<feature type="transmembrane region" description="Helical" evidence="2">
    <location>
        <begin position="287"/>
        <end position="312"/>
    </location>
</feature>
<feature type="transmembrane region" description="Helical" evidence="2">
    <location>
        <begin position="252"/>
        <end position="275"/>
    </location>
</feature>
<evidence type="ECO:0000313" key="4">
    <source>
        <dbReference type="EMBL" id="MEU6822977.1"/>
    </source>
</evidence>
<reference evidence="4 5" key="1">
    <citation type="submission" date="2024-06" db="EMBL/GenBank/DDBJ databases">
        <title>The Natural Products Discovery Center: Release of the First 8490 Sequenced Strains for Exploring Actinobacteria Biosynthetic Diversity.</title>
        <authorList>
            <person name="Kalkreuter E."/>
            <person name="Kautsar S.A."/>
            <person name="Yang D."/>
            <person name="Bader C.D."/>
            <person name="Teijaro C.N."/>
            <person name="Fluegel L."/>
            <person name="Davis C.M."/>
            <person name="Simpson J.R."/>
            <person name="Lauterbach L."/>
            <person name="Steele A.D."/>
            <person name="Gui C."/>
            <person name="Meng S."/>
            <person name="Li G."/>
            <person name="Viehrig K."/>
            <person name="Ye F."/>
            <person name="Su P."/>
            <person name="Kiefer A.F."/>
            <person name="Nichols A."/>
            <person name="Cepeda A.J."/>
            <person name="Yan W."/>
            <person name="Fan B."/>
            <person name="Jiang Y."/>
            <person name="Adhikari A."/>
            <person name="Zheng C.-J."/>
            <person name="Schuster L."/>
            <person name="Cowan T.M."/>
            <person name="Smanski M.J."/>
            <person name="Chevrette M.G."/>
            <person name="De Carvalho L.P.S."/>
            <person name="Shen B."/>
        </authorList>
    </citation>
    <scope>NUCLEOTIDE SEQUENCE [LARGE SCALE GENOMIC DNA]</scope>
    <source>
        <strain evidence="4 5">NPDC046838</strain>
    </source>
</reference>
<accession>A0ABV3BRR1</accession>
<evidence type="ECO:0000256" key="1">
    <source>
        <dbReference type="SAM" id="MobiDB-lite"/>
    </source>
</evidence>
<evidence type="ECO:0000313" key="5">
    <source>
        <dbReference type="Proteomes" id="UP001551176"/>
    </source>
</evidence>
<feature type="transmembrane region" description="Helical" evidence="2">
    <location>
        <begin position="164"/>
        <end position="189"/>
    </location>
</feature>
<dbReference type="RefSeq" id="WP_359350884.1">
    <property type="nucleotide sequence ID" value="NZ_JBEYXV010000010.1"/>
</dbReference>
<evidence type="ECO:0000256" key="2">
    <source>
        <dbReference type="SAM" id="Phobius"/>
    </source>
</evidence>
<comment type="caution">
    <text evidence="4">The sequence shown here is derived from an EMBL/GenBank/DDBJ whole genome shotgun (WGS) entry which is preliminary data.</text>
</comment>
<organism evidence="4 5">
    <name type="scientific">Streptomyces atriruber</name>
    <dbReference type="NCBI Taxonomy" id="545121"/>
    <lineage>
        <taxon>Bacteria</taxon>
        <taxon>Bacillati</taxon>
        <taxon>Actinomycetota</taxon>
        <taxon>Actinomycetes</taxon>
        <taxon>Kitasatosporales</taxon>
        <taxon>Streptomycetaceae</taxon>
        <taxon>Streptomyces</taxon>
    </lineage>
</organism>
<keyword evidence="2" id="KW-0472">Membrane</keyword>
<feature type="transmembrane region" description="Helical" evidence="2">
    <location>
        <begin position="324"/>
        <end position="345"/>
    </location>
</feature>
<feature type="transmembrane region" description="Helical" evidence="2">
    <location>
        <begin position="44"/>
        <end position="63"/>
    </location>
</feature>
<keyword evidence="3" id="KW-0732">Signal</keyword>
<evidence type="ECO:0008006" key="6">
    <source>
        <dbReference type="Google" id="ProtNLM"/>
    </source>
</evidence>
<feature type="chain" id="PRO_5046357536" description="LigA protein" evidence="3">
    <location>
        <begin position="20"/>
        <end position="353"/>
    </location>
</feature>
<keyword evidence="2" id="KW-0812">Transmembrane</keyword>
<name>A0ABV3BRR1_9ACTN</name>
<feature type="transmembrane region" description="Helical" evidence="2">
    <location>
        <begin position="116"/>
        <end position="136"/>
    </location>
</feature>
<keyword evidence="2" id="KW-1133">Transmembrane helix</keyword>
<feature type="transmembrane region" description="Helical" evidence="2">
    <location>
        <begin position="83"/>
        <end position="104"/>
    </location>
</feature>
<feature type="region of interest" description="Disordered" evidence="1">
    <location>
        <begin position="1"/>
        <end position="35"/>
    </location>
</feature>
<feature type="transmembrane region" description="Helical" evidence="2">
    <location>
        <begin position="210"/>
        <end position="232"/>
    </location>
</feature>
<keyword evidence="5" id="KW-1185">Reference proteome</keyword>
<feature type="signal peptide" evidence="3">
    <location>
        <begin position="1"/>
        <end position="19"/>
    </location>
</feature>
<dbReference type="Proteomes" id="UP001551176">
    <property type="component" value="Unassembled WGS sequence"/>
</dbReference>
<evidence type="ECO:0000256" key="3">
    <source>
        <dbReference type="SAM" id="SignalP"/>
    </source>
</evidence>
<protein>
    <recommendedName>
        <fullName evidence="6">LigA protein</fullName>
    </recommendedName>
</protein>
<sequence>MSRTLSPTSPASHSSPAHAASASASATATPEAPGPAPLGRTSRFLRLVALAACAPYLALKAAWISGSHLGIPDGSPLLDHRALMVFANGLTVLMDAAVIVLVLLLTRPWGLRTPAWLLAAPMWAATGLLLPIMAGFPLTQLAGVFDDDGSAGGGGPEKPFLHDWVFGVVYLGFIVQGLTLGALFVRYARNRWSHLWRGRVGDLPHVPGRGARAAAVTAAVLALFPVTLHLLWACGSTAGLSPSRAQDFTSEARILEALSALYPALAVTGALLLVFRWGRALPVGVPLALGWLGSGAVACWGGWLLLGSLTAIGDAMNRPTGAMLLTYSVQMIIGAIVAVLGTRFLRQRAGSTA</sequence>
<feature type="compositionally biased region" description="Low complexity" evidence="1">
    <location>
        <begin position="1"/>
        <end position="31"/>
    </location>
</feature>
<dbReference type="EMBL" id="JBEYXV010000010">
    <property type="protein sequence ID" value="MEU6822977.1"/>
    <property type="molecule type" value="Genomic_DNA"/>
</dbReference>
<gene>
    <name evidence="4" type="ORF">ABZ921_20300</name>
</gene>